<evidence type="ECO:0000256" key="1">
    <source>
        <dbReference type="SAM" id="Coils"/>
    </source>
</evidence>
<feature type="region of interest" description="Disordered" evidence="2">
    <location>
        <begin position="1"/>
        <end position="25"/>
    </location>
</feature>
<comment type="caution">
    <text evidence="3">The sequence shown here is derived from an EMBL/GenBank/DDBJ whole genome shotgun (WGS) entry which is preliminary data.</text>
</comment>
<dbReference type="EMBL" id="JBBWRZ010000015">
    <property type="protein sequence ID" value="KAK8222705.1"/>
    <property type="molecule type" value="Genomic_DNA"/>
</dbReference>
<name>A0ABR1Y9L3_9PEZI</name>
<dbReference type="Proteomes" id="UP001492380">
    <property type="component" value="Unassembled WGS sequence"/>
</dbReference>
<feature type="coiled-coil region" evidence="1">
    <location>
        <begin position="87"/>
        <end position="114"/>
    </location>
</feature>
<keyword evidence="1" id="KW-0175">Coiled coil</keyword>
<evidence type="ECO:0000313" key="3">
    <source>
        <dbReference type="EMBL" id="KAK8222705.1"/>
    </source>
</evidence>
<organism evidence="3 4">
    <name type="scientific">Phyllosticta capitalensis</name>
    <dbReference type="NCBI Taxonomy" id="121624"/>
    <lineage>
        <taxon>Eukaryota</taxon>
        <taxon>Fungi</taxon>
        <taxon>Dikarya</taxon>
        <taxon>Ascomycota</taxon>
        <taxon>Pezizomycotina</taxon>
        <taxon>Dothideomycetes</taxon>
        <taxon>Dothideomycetes incertae sedis</taxon>
        <taxon>Botryosphaeriales</taxon>
        <taxon>Phyllostictaceae</taxon>
        <taxon>Phyllosticta</taxon>
    </lineage>
</organism>
<keyword evidence="4" id="KW-1185">Reference proteome</keyword>
<proteinExistence type="predicted"/>
<evidence type="ECO:0000256" key="2">
    <source>
        <dbReference type="SAM" id="MobiDB-lite"/>
    </source>
</evidence>
<gene>
    <name evidence="3" type="ORF">HDK90DRAFT_515763</name>
</gene>
<accession>A0ABR1Y9L3</accession>
<evidence type="ECO:0000313" key="4">
    <source>
        <dbReference type="Proteomes" id="UP001492380"/>
    </source>
</evidence>
<sequence>MAPQKPSKSSTVLAVADHSNSNDPAKTTILHLREENSKFSSKFKVCSAKSEVTTVAYLTFLDMAPKSSTVLAVHNDHSTEYPSKAVLRNLQITNAELERQVQTMARELEELRKSARLTTWHMTLR</sequence>
<reference evidence="3 4" key="1">
    <citation type="submission" date="2024-04" db="EMBL/GenBank/DDBJ databases">
        <title>Phyllosticta paracitricarpa is synonymous to the EU quarantine fungus P. citricarpa based on phylogenomic analyses.</title>
        <authorList>
            <consortium name="Lawrence Berkeley National Laboratory"/>
            <person name="Van Ingen-Buijs V.A."/>
            <person name="Van Westerhoven A.C."/>
            <person name="Haridas S."/>
            <person name="Skiadas P."/>
            <person name="Martin F."/>
            <person name="Groenewald J.Z."/>
            <person name="Crous P.W."/>
            <person name="Seidl M.F."/>
        </authorList>
    </citation>
    <scope>NUCLEOTIDE SEQUENCE [LARGE SCALE GENOMIC DNA]</scope>
    <source>
        <strain evidence="3 4">CBS 123374</strain>
    </source>
</reference>
<protein>
    <submittedName>
        <fullName evidence="3">Uncharacterized protein</fullName>
    </submittedName>
</protein>